<feature type="region of interest" description="Disordered" evidence="2">
    <location>
        <begin position="46"/>
        <end position="99"/>
    </location>
</feature>
<keyword evidence="1" id="KW-0175">Coiled coil</keyword>
<dbReference type="EMBL" id="LOBR01000032">
    <property type="protein sequence ID" value="KYN88895.1"/>
    <property type="molecule type" value="Genomic_DNA"/>
</dbReference>
<comment type="caution">
    <text evidence="3">The sequence shown here is derived from an EMBL/GenBank/DDBJ whole genome shotgun (WGS) entry which is preliminary data.</text>
</comment>
<feature type="compositionally biased region" description="Polar residues" evidence="2">
    <location>
        <begin position="315"/>
        <end position="334"/>
    </location>
</feature>
<feature type="region of interest" description="Disordered" evidence="2">
    <location>
        <begin position="202"/>
        <end position="225"/>
    </location>
</feature>
<gene>
    <name evidence="3" type="ORF">ATY37_14915</name>
</gene>
<evidence type="ECO:0000313" key="4">
    <source>
        <dbReference type="Proteomes" id="UP000075346"/>
    </source>
</evidence>
<name>A0A151KYJ7_9VIBR</name>
<evidence type="ECO:0000256" key="2">
    <source>
        <dbReference type="SAM" id="MobiDB-lite"/>
    </source>
</evidence>
<sequence length="360" mass="39661">MRERLTAQTAIRLTQGANMTINHDDDIEVTGNETLEDLEALLEAMEAEDGDDAVLDNDEVDEPDIDDKQEKVEDGLEGDTNADSPPAEPETQPEGILAKDQKHIIPMEVLERERQENAKLRQENEELKARTAQFEKAERTIELRNKQLEELGVAPADLPEDVTIDAEKLAALQEDYPELAPFFLAMNNRIEALVADGTVASSITPEEPSQEREQSQPTAPASNTELAAALQSNADLQSWMNEGGPRWSAAQQIDDHLASSPEWANRTYAERFEEVSKRVRLAFGDEPKLSADDARKAAQDAANKAKDSLPASPSELGNTNRSGNSDLMNRVNNASESELSSIMESLTPDQIELVLQNAGY</sequence>
<feature type="coiled-coil region" evidence="1">
    <location>
        <begin position="110"/>
        <end position="140"/>
    </location>
</feature>
<protein>
    <submittedName>
        <fullName evidence="3">ATPase</fullName>
    </submittedName>
</protein>
<feature type="compositionally biased region" description="Basic and acidic residues" evidence="2">
    <location>
        <begin position="290"/>
        <end position="307"/>
    </location>
</feature>
<evidence type="ECO:0000313" key="3">
    <source>
        <dbReference type="EMBL" id="KYN88895.1"/>
    </source>
</evidence>
<reference evidence="4" key="1">
    <citation type="submission" date="2015-12" db="EMBL/GenBank/DDBJ databases">
        <authorList>
            <person name="Shamseldin A."/>
            <person name="Moawad H."/>
            <person name="Abd El-Rahim W.M."/>
            <person name="Sadowsky M.J."/>
        </authorList>
    </citation>
    <scope>NUCLEOTIDE SEQUENCE [LARGE SCALE GENOMIC DNA]</scope>
    <source>
        <strain evidence="4">2538-88</strain>
    </source>
</reference>
<proteinExistence type="predicted"/>
<dbReference type="AlphaFoldDB" id="A0A151KYJ7"/>
<feature type="region of interest" description="Disordered" evidence="2">
    <location>
        <begin position="290"/>
        <end position="346"/>
    </location>
</feature>
<accession>A0A151KYJ7</accession>
<evidence type="ECO:0000256" key="1">
    <source>
        <dbReference type="SAM" id="Coils"/>
    </source>
</evidence>
<organism evidence="3 4">
    <name type="scientific">Vibrio cidicii</name>
    <dbReference type="NCBI Taxonomy" id="1763883"/>
    <lineage>
        <taxon>Bacteria</taxon>
        <taxon>Pseudomonadati</taxon>
        <taxon>Pseudomonadota</taxon>
        <taxon>Gammaproteobacteria</taxon>
        <taxon>Vibrionales</taxon>
        <taxon>Vibrionaceae</taxon>
        <taxon>Vibrio</taxon>
    </lineage>
</organism>
<dbReference type="Proteomes" id="UP000075346">
    <property type="component" value="Unassembled WGS sequence"/>
</dbReference>
<feature type="compositionally biased region" description="Low complexity" evidence="2">
    <location>
        <begin position="335"/>
        <end position="346"/>
    </location>
</feature>
<feature type="compositionally biased region" description="Acidic residues" evidence="2">
    <location>
        <begin position="46"/>
        <end position="65"/>
    </location>
</feature>